<feature type="domain" description="DUF6699" evidence="2">
    <location>
        <begin position="191"/>
        <end position="351"/>
    </location>
</feature>
<feature type="compositionally biased region" description="Low complexity" evidence="1">
    <location>
        <begin position="104"/>
        <end position="116"/>
    </location>
</feature>
<name>A0A8E2DQU0_9APHY</name>
<evidence type="ECO:0000259" key="2">
    <source>
        <dbReference type="Pfam" id="PF20415"/>
    </source>
</evidence>
<organism evidence="3 4">
    <name type="scientific">Obba rivulosa</name>
    <dbReference type="NCBI Taxonomy" id="1052685"/>
    <lineage>
        <taxon>Eukaryota</taxon>
        <taxon>Fungi</taxon>
        <taxon>Dikarya</taxon>
        <taxon>Basidiomycota</taxon>
        <taxon>Agaricomycotina</taxon>
        <taxon>Agaricomycetes</taxon>
        <taxon>Polyporales</taxon>
        <taxon>Gelatoporiaceae</taxon>
        <taxon>Obba</taxon>
    </lineage>
</organism>
<keyword evidence="4" id="KW-1185">Reference proteome</keyword>
<dbReference type="Proteomes" id="UP000250043">
    <property type="component" value="Unassembled WGS sequence"/>
</dbReference>
<dbReference type="InterPro" id="IPR046522">
    <property type="entry name" value="DUF6699"/>
</dbReference>
<feature type="region of interest" description="Disordered" evidence="1">
    <location>
        <begin position="100"/>
        <end position="155"/>
    </location>
</feature>
<dbReference type="Pfam" id="PF20415">
    <property type="entry name" value="DUF6699"/>
    <property type="match status" value="1"/>
</dbReference>
<reference evidence="3 4" key="1">
    <citation type="submission" date="2016-07" db="EMBL/GenBank/DDBJ databases">
        <title>Draft genome of the white-rot fungus Obba rivulosa 3A-2.</title>
        <authorList>
            <consortium name="DOE Joint Genome Institute"/>
            <person name="Miettinen O."/>
            <person name="Riley R."/>
            <person name="Acob R."/>
            <person name="Barry K."/>
            <person name="Cullen D."/>
            <person name="De Vries R."/>
            <person name="Hainaut M."/>
            <person name="Hatakka A."/>
            <person name="Henrissat B."/>
            <person name="Hilden K."/>
            <person name="Kuo R."/>
            <person name="Labutti K."/>
            <person name="Lipzen A."/>
            <person name="Makela M.R."/>
            <person name="Sandor L."/>
            <person name="Spatafora J.W."/>
            <person name="Grigoriev I.V."/>
            <person name="Hibbett D.S."/>
        </authorList>
    </citation>
    <scope>NUCLEOTIDE SEQUENCE [LARGE SCALE GENOMIC DNA]</scope>
    <source>
        <strain evidence="3 4">3A-2</strain>
    </source>
</reference>
<proteinExistence type="predicted"/>
<feature type="compositionally biased region" description="Low complexity" evidence="1">
    <location>
        <begin position="10"/>
        <end position="22"/>
    </location>
</feature>
<evidence type="ECO:0000313" key="3">
    <source>
        <dbReference type="EMBL" id="OCH93987.1"/>
    </source>
</evidence>
<dbReference type="EMBL" id="KV722348">
    <property type="protein sequence ID" value="OCH93987.1"/>
    <property type="molecule type" value="Genomic_DNA"/>
</dbReference>
<evidence type="ECO:0000313" key="4">
    <source>
        <dbReference type="Proteomes" id="UP000250043"/>
    </source>
</evidence>
<evidence type="ECO:0000256" key="1">
    <source>
        <dbReference type="SAM" id="MobiDB-lite"/>
    </source>
</evidence>
<feature type="region of interest" description="Disordered" evidence="1">
    <location>
        <begin position="1"/>
        <end position="83"/>
    </location>
</feature>
<protein>
    <recommendedName>
        <fullName evidence="2">DUF6699 domain-containing protein</fullName>
    </recommendedName>
</protein>
<sequence length="365" mass="38436">MPSYFRNLFGGSSSHHTSGNNSSHKRSQSAAPAAKSHAAPGGTPSSRPLPRQRSSSFSASRAATPSPLRYGTPAPADTRTAYGYGRSPAAPLHYATYAPSAGYSTPTSSRSNSGSSLFGMNSLPMSTRSDAGHRPHYDRPPLRTNQTWHPGSSSSVSSYGSVNGIPFAQPPANKLHMHPVLAHSRLHHAPLTYDVLLTPSARTVLDHATHSAIPAHTLAQPATDPPTPSSARLVLRSDRLPWPVAVGPGPSAPHTPNTPRARFTIGPEPRRGRAVSEGAITVLDVLYAVHGALQTPVTPEEWAALGTGSAAQARVTRAYEARCARMGGGWEGGVRRVDWLGEKTSLVGVEVDKSTGSGKLVFGRP</sequence>
<accession>A0A8E2DQU0</accession>
<feature type="compositionally biased region" description="Low complexity" evidence="1">
    <location>
        <begin position="29"/>
        <end position="67"/>
    </location>
</feature>
<feature type="region of interest" description="Disordered" evidence="1">
    <location>
        <begin position="247"/>
        <end position="271"/>
    </location>
</feature>
<feature type="compositionally biased region" description="Basic and acidic residues" evidence="1">
    <location>
        <begin position="130"/>
        <end position="141"/>
    </location>
</feature>
<dbReference type="AlphaFoldDB" id="A0A8E2DQU0"/>
<dbReference type="OrthoDB" id="3242468at2759"/>
<gene>
    <name evidence="3" type="ORF">OBBRIDRAFT_853569</name>
</gene>